<dbReference type="Pfam" id="PF00454">
    <property type="entry name" value="PI3_PI4_kinase"/>
    <property type="match status" value="1"/>
</dbReference>
<dbReference type="PANTHER" id="PTHR10048">
    <property type="entry name" value="PHOSPHATIDYLINOSITOL KINASE"/>
    <property type="match status" value="1"/>
</dbReference>
<evidence type="ECO:0000256" key="7">
    <source>
        <dbReference type="ARBA" id="ARBA00022840"/>
    </source>
</evidence>
<dbReference type="Gene3D" id="1.25.40.70">
    <property type="entry name" value="Phosphatidylinositol 3-kinase, accessory domain (PIK)"/>
    <property type="match status" value="1"/>
</dbReference>
<dbReference type="SMART" id="SM00145">
    <property type="entry name" value="PI3Ka"/>
    <property type="match status" value="1"/>
</dbReference>
<dbReference type="PROSITE" id="PS50290">
    <property type="entry name" value="PI3_4_KINASE_3"/>
    <property type="match status" value="1"/>
</dbReference>
<dbReference type="EMBL" id="JAWDJX010000066">
    <property type="protein sequence ID" value="KAK3047196.1"/>
    <property type="molecule type" value="Genomic_DNA"/>
</dbReference>
<dbReference type="Proteomes" id="UP001271007">
    <property type="component" value="Unassembled WGS sequence"/>
</dbReference>
<comment type="caution">
    <text evidence="10">The sequence shown here is derived from an EMBL/GenBank/DDBJ whole genome shotgun (WGS) entry which is preliminary data.</text>
</comment>
<evidence type="ECO:0000256" key="5">
    <source>
        <dbReference type="ARBA" id="ARBA00022741"/>
    </source>
</evidence>
<dbReference type="GO" id="GO:0005886">
    <property type="term" value="C:plasma membrane"/>
    <property type="evidence" value="ECO:0007669"/>
    <property type="project" value="TreeGrafter"/>
</dbReference>
<organism evidence="10 11">
    <name type="scientific">Extremus antarcticus</name>
    <dbReference type="NCBI Taxonomy" id="702011"/>
    <lineage>
        <taxon>Eukaryota</taxon>
        <taxon>Fungi</taxon>
        <taxon>Dikarya</taxon>
        <taxon>Ascomycota</taxon>
        <taxon>Pezizomycotina</taxon>
        <taxon>Dothideomycetes</taxon>
        <taxon>Dothideomycetidae</taxon>
        <taxon>Mycosphaerellales</taxon>
        <taxon>Extremaceae</taxon>
        <taxon>Extremus</taxon>
    </lineage>
</organism>
<dbReference type="InterPro" id="IPR016024">
    <property type="entry name" value="ARM-type_fold"/>
</dbReference>
<dbReference type="SUPFAM" id="SSF48371">
    <property type="entry name" value="ARM repeat"/>
    <property type="match status" value="1"/>
</dbReference>
<dbReference type="InterPro" id="IPR042236">
    <property type="entry name" value="PI3K_accessory_sf"/>
</dbReference>
<name>A0AAJ0D6J2_9PEZI</name>
<dbReference type="CDD" id="cd05167">
    <property type="entry name" value="PI4Kc_III_alpha"/>
    <property type="match status" value="1"/>
</dbReference>
<keyword evidence="6" id="KW-0418">Kinase</keyword>
<dbReference type="FunFam" id="3.30.1010.10:FF:000014">
    <property type="entry name" value="Phosphatidylinositol 4-kinase STT4"/>
    <property type="match status" value="1"/>
</dbReference>
<dbReference type="Gene3D" id="3.30.1010.10">
    <property type="entry name" value="Phosphatidylinositol 3-kinase Catalytic Subunit, Chain A, domain 4"/>
    <property type="match status" value="1"/>
</dbReference>
<comment type="catalytic activity">
    <reaction evidence="1">
        <text>a 1,2-diacyl-sn-glycero-3-phospho-(1D-myo-inositol) + ATP = a 1,2-diacyl-sn-glycero-3-phospho-(1D-myo-inositol 4-phosphate) + ADP + H(+)</text>
        <dbReference type="Rhea" id="RHEA:19877"/>
        <dbReference type="ChEBI" id="CHEBI:15378"/>
        <dbReference type="ChEBI" id="CHEBI:30616"/>
        <dbReference type="ChEBI" id="CHEBI:57880"/>
        <dbReference type="ChEBI" id="CHEBI:58178"/>
        <dbReference type="ChEBI" id="CHEBI:456216"/>
        <dbReference type="EC" id="2.7.1.67"/>
    </reaction>
</comment>
<dbReference type="Pfam" id="PF00613">
    <property type="entry name" value="PI3Ka"/>
    <property type="match status" value="1"/>
</dbReference>
<reference evidence="10" key="1">
    <citation type="submission" date="2023-04" db="EMBL/GenBank/DDBJ databases">
        <title>Black Yeasts Isolated from many extreme environments.</title>
        <authorList>
            <person name="Coleine C."/>
            <person name="Stajich J.E."/>
            <person name="Selbmann L."/>
        </authorList>
    </citation>
    <scope>NUCLEOTIDE SEQUENCE</scope>
    <source>
        <strain evidence="10">CCFEE 5312</strain>
    </source>
</reference>
<dbReference type="PROSITE" id="PS00916">
    <property type="entry name" value="PI3_4_KINASE_2"/>
    <property type="match status" value="1"/>
</dbReference>
<dbReference type="PROSITE" id="PS51545">
    <property type="entry name" value="PIK_HELICAL"/>
    <property type="match status" value="1"/>
</dbReference>
<evidence type="ECO:0000256" key="2">
    <source>
        <dbReference type="ARBA" id="ARBA00006209"/>
    </source>
</evidence>
<feature type="domain" description="PI3K/PI4K catalytic" evidence="8">
    <location>
        <begin position="1659"/>
        <end position="1926"/>
    </location>
</feature>
<keyword evidence="11" id="KW-1185">Reference proteome</keyword>
<dbReference type="InterPro" id="IPR045495">
    <property type="entry name" value="PI4K_N"/>
</dbReference>
<evidence type="ECO:0000313" key="11">
    <source>
        <dbReference type="Proteomes" id="UP001271007"/>
    </source>
</evidence>
<dbReference type="Gene3D" id="1.10.1070.11">
    <property type="entry name" value="Phosphatidylinositol 3-/4-kinase, catalytic domain"/>
    <property type="match status" value="1"/>
</dbReference>
<evidence type="ECO:0000259" key="8">
    <source>
        <dbReference type="PROSITE" id="PS50290"/>
    </source>
</evidence>
<proteinExistence type="inferred from homology"/>
<dbReference type="EC" id="2.7.1.67" evidence="3"/>
<dbReference type="Pfam" id="PF19274">
    <property type="entry name" value="PI4K_N"/>
    <property type="match status" value="1"/>
</dbReference>
<keyword evidence="4 10" id="KW-0808">Transferase</keyword>
<dbReference type="GO" id="GO:0048015">
    <property type="term" value="P:phosphatidylinositol-mediated signaling"/>
    <property type="evidence" value="ECO:0007669"/>
    <property type="project" value="TreeGrafter"/>
</dbReference>
<accession>A0AAJ0D6J2</accession>
<protein>
    <recommendedName>
        <fullName evidence="3">1-phosphatidylinositol 4-kinase</fullName>
        <ecNumber evidence="3">2.7.1.67</ecNumber>
    </recommendedName>
</protein>
<dbReference type="GO" id="GO:0005524">
    <property type="term" value="F:ATP binding"/>
    <property type="evidence" value="ECO:0007669"/>
    <property type="project" value="UniProtKB-KW"/>
</dbReference>
<dbReference type="GO" id="GO:0046854">
    <property type="term" value="P:phosphatidylinositol phosphate biosynthetic process"/>
    <property type="evidence" value="ECO:0007669"/>
    <property type="project" value="InterPro"/>
</dbReference>
<dbReference type="InterPro" id="IPR018936">
    <property type="entry name" value="PI3/4_kinase_CS"/>
</dbReference>
<sequence length="1942" mass="215011">MSTGRDRSSRNGIRRNALNKLAALSAQTSAGDVDGEDISRLCSLSRRGKGKDANGAVNGERSAIATSSVPMSVKELEVLVALCRAAPLLQTTKDAEDLLHQLGPYVPEAYRQRLGPSPVQQYLPPWETLGFDLTSAVLAVGLNHPSLRAQALACIDYTIEELTKAAAKTAWAASEDDESSSQSLLERSLPAIQLTVSLLGLLRAVSKYIQVWTADQRLSIIQKIRYLLSEKLMVSIEGALSAVRNAHGHSHALKEWKRWTRRYAARGTPLGAMLLQQAFMSVVEESVVLLLSGSEPLSSSKLLNTLMQRQPLVERSSLVYGDQMLEELTDIIIEEMDLLEADADYLQVSSAWQQRLALEVKASSLRSYLCCSLINESIADDELLISWFDSITSDPVQMADEGLAQTVLKSMVVLSRTSSATALSFSRTMPRILVQGRLPAQTAAVAGEALARVVQRLSQDMVISTLYHLGNVLSSSATAEGSNGTTSFLDGAGSINGSTTPYASQQALGSQLSLVISDEEQTTEVYGAVVQAIVSIAAAYNDPKITALVLSMLVQKVGRISPAVDARIIVETATLGISGGPNTLRSLARLYARIANESTAKRDNVILNGVTDARMRLAAWIPKDSPLYETYLTHLLELIVSSGDTTGEKAVDVALASKMIAQLFRPLAVLVAKHTEYPPNFEDKEQVMQLSRDAWFNIIVHGFLLNSASSREHAEDIEVLARHSLPVVDEDRVDMPESGIDLNSVLRRGSSGHRTVEMKNTLISALPHAESDMKGLSHPDCVFLNAALLVCTARARSGDCTTILSYFLENKVKTTNMGNVMLAIAQKSVDEYLDRAVSGQRQAFAAPQVALQLVSFFEGACHRISKVQHAAVAAADRMIGQIPSALSQKSSLFALLELLSLLWKSCLDAETDEYESKATYASAKGRVTIQISDDVYYRQSTLTNFHKRCRSWVSKAIDVAPMDVKSLLQAYLEDYEDDGAYGHIALGRSFAVEMGAMIPSTDQRLSSLDTQRGLGVNTSSDFIAQYTTRQEYRHGDNSVMPEEEWALVDYNGTTRAAAPIVPRATDSEQAIRLAALARRLRQHEAISYEEIRDTLRDAAGVLSKGSSDRTPLISDLVGIPFLLFTKQSINLGISLWLGIVKENPSLESRVLVEIAAGWETSIRHKKGFFSSAFHHPDPFFVREEFAPSKWDVISRRQQATNSLIGPHLRITHVLASHFSASRLLAPSVEHVYGRLMRITMLAMKDTVNQPLAREVHFQIVLLALKVLRYSTHMGSAARWRLKDAILSAGLAWFTTPPRWSYGSNRLQLKAEVKVLSDVAAMLKTLSSIASQPTRSLPPLHQKHELLDKLLAHEIGRLDVWINPLSDPSRSILPSTHIGPVSDTDFSHLLRTAWNEDPRIVVQLATRFSNSETLVSQIRAYVLRQPERVVGDADALYVLLGSSLPHDVKTQLKYLLYWAPINPMAAVTYFMPAYGNHPLIIQYAVRALESHSTDVTFFYVPQIVQTLRYDALGYVERYIIETATFSQLFAHQIIWNMKANAYKDEESTEPDPVKPVLDRVMDALIASFSTEDKGFYEREFDFFGKVTGISGTLKPFIKSPKPEKKQKIEEELRKIPVEVGVYLPSNPDGVVIGVDRKSGKPLQSHAKAPFMATFRIRKDEVSPDAIVESQAQNGGIHKPRTYEVWQSAIFKVGDDCRQDVLALQMIACFRGIFNSVGLDVYVFPYRVTATAPGCGVIDVLPNSISRDMLGREAVNGLYEYFISKYGHEDSIRFQEARSNFIKSMAAYSIISFLLQFKDRHNGNIMVDDAGHVLHIDFGFCFDVVPGGVKFERAPFKLTPEMVAVMGGSKDSQSFKIFEELCVKAFLASRQYVEQLAHIVMTMLDSGLPCFKPQTMKHFRERFVLEKSEREAADFVRHIVHVSERSYSTGVYDYFQLLTNGIPY</sequence>
<evidence type="ECO:0000256" key="6">
    <source>
        <dbReference type="ARBA" id="ARBA00022777"/>
    </source>
</evidence>
<dbReference type="InterPro" id="IPR000403">
    <property type="entry name" value="PI3/4_kinase_cat_dom"/>
</dbReference>
<dbReference type="FunFam" id="1.25.40.70:FF:000011">
    <property type="entry name" value="Phosphatidylinositol 4-kinase alpha"/>
    <property type="match status" value="1"/>
</dbReference>
<dbReference type="PANTHER" id="PTHR10048:SF15">
    <property type="entry name" value="PHOSPHATIDYLINOSITOL 4-KINASE ALPHA"/>
    <property type="match status" value="1"/>
</dbReference>
<evidence type="ECO:0000259" key="9">
    <source>
        <dbReference type="PROSITE" id="PS51545"/>
    </source>
</evidence>
<evidence type="ECO:0000313" key="10">
    <source>
        <dbReference type="EMBL" id="KAK3047196.1"/>
    </source>
</evidence>
<dbReference type="InterPro" id="IPR011009">
    <property type="entry name" value="Kinase-like_dom_sf"/>
</dbReference>
<keyword evidence="5" id="KW-0547">Nucleotide-binding</keyword>
<evidence type="ECO:0000256" key="3">
    <source>
        <dbReference type="ARBA" id="ARBA00012169"/>
    </source>
</evidence>
<evidence type="ECO:0000256" key="1">
    <source>
        <dbReference type="ARBA" id="ARBA00001686"/>
    </source>
</evidence>
<keyword evidence="7" id="KW-0067">ATP-binding</keyword>
<dbReference type="InterPro" id="IPR015433">
    <property type="entry name" value="PI3/4_kinase"/>
</dbReference>
<evidence type="ECO:0000256" key="4">
    <source>
        <dbReference type="ARBA" id="ARBA00022679"/>
    </source>
</evidence>
<dbReference type="FunFam" id="1.10.1070.11:FF:000022">
    <property type="entry name" value="Phosphatidylinositol 4-kinase stt4"/>
    <property type="match status" value="1"/>
</dbReference>
<dbReference type="SMART" id="SM00146">
    <property type="entry name" value="PI3Kc"/>
    <property type="match status" value="1"/>
</dbReference>
<gene>
    <name evidence="10" type="primary">STT4</name>
    <name evidence="10" type="ORF">LTR09_011398</name>
</gene>
<dbReference type="PROSITE" id="PS00915">
    <property type="entry name" value="PI3_4_KINASE_1"/>
    <property type="match status" value="1"/>
</dbReference>
<dbReference type="InterPro" id="IPR001263">
    <property type="entry name" value="PI3K_accessory_dom"/>
</dbReference>
<dbReference type="GO" id="GO:0004430">
    <property type="term" value="F:1-phosphatidylinositol 4-kinase activity"/>
    <property type="evidence" value="ECO:0007669"/>
    <property type="project" value="UniProtKB-EC"/>
</dbReference>
<comment type="similarity">
    <text evidence="2">Belongs to the PI3/PI4-kinase family. Type III PI4K subfamily.</text>
</comment>
<feature type="domain" description="PIK helical" evidence="9">
    <location>
        <begin position="1375"/>
        <end position="1562"/>
    </location>
</feature>
<dbReference type="SUPFAM" id="SSF56112">
    <property type="entry name" value="Protein kinase-like (PK-like)"/>
    <property type="match status" value="1"/>
</dbReference>
<dbReference type="InterPro" id="IPR036940">
    <property type="entry name" value="PI3/4_kinase_cat_sf"/>
</dbReference>
<dbReference type="GO" id="GO:0005737">
    <property type="term" value="C:cytoplasm"/>
    <property type="evidence" value="ECO:0007669"/>
    <property type="project" value="TreeGrafter"/>
</dbReference>